<dbReference type="Proteomes" id="UP000077002">
    <property type="component" value="Unassembled WGS sequence"/>
</dbReference>
<evidence type="ECO:0000313" key="3">
    <source>
        <dbReference type="EMBL" id="OAG41483.1"/>
    </source>
</evidence>
<dbReference type="CDD" id="cd03039">
    <property type="entry name" value="GST_N_Sigma_like"/>
    <property type="match status" value="1"/>
</dbReference>
<dbReference type="RefSeq" id="XP_022513435.1">
    <property type="nucleotide sequence ID" value="XM_022654158.1"/>
</dbReference>
<dbReference type="PANTHER" id="PTHR11571:SF150">
    <property type="entry name" value="GLUTATHIONE S-TRANSFERASE"/>
    <property type="match status" value="1"/>
</dbReference>
<evidence type="ECO:0000259" key="1">
    <source>
        <dbReference type="PROSITE" id="PS50404"/>
    </source>
</evidence>
<dbReference type="AlphaFoldDB" id="A0A177FB21"/>
<dbReference type="InterPro" id="IPR010987">
    <property type="entry name" value="Glutathione-S-Trfase_C-like"/>
</dbReference>
<evidence type="ECO:0000313" key="4">
    <source>
        <dbReference type="Proteomes" id="UP000077002"/>
    </source>
</evidence>
<dbReference type="InterPro" id="IPR004045">
    <property type="entry name" value="Glutathione_S-Trfase_N"/>
</dbReference>
<dbReference type="InterPro" id="IPR050213">
    <property type="entry name" value="GST_superfamily"/>
</dbReference>
<name>A0A177FB21_9EURO</name>
<proteinExistence type="predicted"/>
<accession>A0A177FB21</accession>
<dbReference type="GO" id="GO:0004364">
    <property type="term" value="F:glutathione transferase activity"/>
    <property type="evidence" value="ECO:0007669"/>
    <property type="project" value="TreeGrafter"/>
</dbReference>
<dbReference type="EMBL" id="LVKK01000023">
    <property type="protein sequence ID" value="OAG41483.1"/>
    <property type="molecule type" value="Genomic_DNA"/>
</dbReference>
<gene>
    <name evidence="3" type="ORF">AYO21_04185</name>
</gene>
<dbReference type="PROSITE" id="PS50404">
    <property type="entry name" value="GST_NTER"/>
    <property type="match status" value="1"/>
</dbReference>
<dbReference type="Gene3D" id="1.20.1050.10">
    <property type="match status" value="1"/>
</dbReference>
<evidence type="ECO:0008006" key="5">
    <source>
        <dbReference type="Google" id="ProtNLM"/>
    </source>
</evidence>
<feature type="domain" description="GST C-terminal" evidence="2">
    <location>
        <begin position="94"/>
        <end position="205"/>
    </location>
</feature>
<dbReference type="InterPro" id="IPR036282">
    <property type="entry name" value="Glutathione-S-Trfase_C_sf"/>
</dbReference>
<dbReference type="PANTHER" id="PTHR11571">
    <property type="entry name" value="GLUTATHIONE S-TRANSFERASE"/>
    <property type="match status" value="1"/>
</dbReference>
<dbReference type="SFLD" id="SFLDS00019">
    <property type="entry name" value="Glutathione_Transferase_(cytos"/>
    <property type="match status" value="1"/>
</dbReference>
<comment type="caution">
    <text evidence="3">The sequence shown here is derived from an EMBL/GenBank/DDBJ whole genome shotgun (WGS) entry which is preliminary data.</text>
</comment>
<dbReference type="Pfam" id="PF02798">
    <property type="entry name" value="GST_N"/>
    <property type="match status" value="1"/>
</dbReference>
<protein>
    <recommendedName>
        <fullName evidence="5">Glutathione S-transferase</fullName>
    </recommendedName>
</protein>
<dbReference type="InterPro" id="IPR036249">
    <property type="entry name" value="Thioredoxin-like_sf"/>
</dbReference>
<dbReference type="SUPFAM" id="SSF52833">
    <property type="entry name" value="Thioredoxin-like"/>
    <property type="match status" value="1"/>
</dbReference>
<sequence length="205" mass="23148">MAAAKKPVLYYFDLGSKGRGEVVRLFLHELGIDYEDKRNPYDATWGELSKKYEAEGVTITRKLPSLDIDGHVLSQHVPILRYLARSVGAYDGTTNYEKWLVDAVSDTYIDWRALWVTNLSENKPEYKTTTVPLYYGIWDKFYSQHPGPYLLGNTVTYADFAIFQALDNDEVLGWGPASLPETLKALKAAISERPNVKGYIAARSA</sequence>
<dbReference type="InterPro" id="IPR040079">
    <property type="entry name" value="Glutathione_S-Trfase"/>
</dbReference>
<dbReference type="Gene3D" id="3.40.30.10">
    <property type="entry name" value="Glutaredoxin"/>
    <property type="match status" value="1"/>
</dbReference>
<feature type="domain" description="GST N-terminal" evidence="1">
    <location>
        <begin position="7"/>
        <end position="91"/>
    </location>
</feature>
<dbReference type="InterPro" id="IPR004046">
    <property type="entry name" value="GST_C"/>
</dbReference>
<organism evidence="3 4">
    <name type="scientific">Fonsecaea monophora</name>
    <dbReference type="NCBI Taxonomy" id="254056"/>
    <lineage>
        <taxon>Eukaryota</taxon>
        <taxon>Fungi</taxon>
        <taxon>Dikarya</taxon>
        <taxon>Ascomycota</taxon>
        <taxon>Pezizomycotina</taxon>
        <taxon>Eurotiomycetes</taxon>
        <taxon>Chaetothyriomycetidae</taxon>
        <taxon>Chaetothyriales</taxon>
        <taxon>Herpotrichiellaceae</taxon>
        <taxon>Fonsecaea</taxon>
    </lineage>
</organism>
<keyword evidence="4" id="KW-1185">Reference proteome</keyword>
<dbReference type="GeneID" id="34599355"/>
<dbReference type="GO" id="GO:0006749">
    <property type="term" value="P:glutathione metabolic process"/>
    <property type="evidence" value="ECO:0007669"/>
    <property type="project" value="TreeGrafter"/>
</dbReference>
<reference evidence="3 4" key="1">
    <citation type="submission" date="2016-03" db="EMBL/GenBank/DDBJ databases">
        <title>Draft genome sequence of the Fonsecaea monophora CBS 269.37.</title>
        <authorList>
            <person name="Bombassaro A."/>
            <person name="Vinicius W.A."/>
            <person name="De Hoog S."/>
            <person name="Sun J."/>
            <person name="Souza E.M."/>
            <person name="Raittz R.T."/>
            <person name="Costa F."/>
            <person name="Leao A.C."/>
            <person name="Tadra-Sfeir M.Z."/>
            <person name="Baura V."/>
            <person name="Balsanelli E."/>
            <person name="Pedrosa F.O."/>
            <person name="Moreno L.F."/>
            <person name="Steffens M.B."/>
            <person name="Xi L."/>
            <person name="Bocca A.L."/>
            <person name="Felipe M.S."/>
            <person name="Teixeira M."/>
            <person name="Telles Filho F.Q."/>
            <person name="Azevedo C.M."/>
            <person name="Gomes R."/>
            <person name="Vicente V.A."/>
        </authorList>
    </citation>
    <scope>NUCLEOTIDE SEQUENCE [LARGE SCALE GENOMIC DNA]</scope>
    <source>
        <strain evidence="3 4">CBS 269.37</strain>
    </source>
</reference>
<dbReference type="Pfam" id="PF14497">
    <property type="entry name" value="GST_C_3"/>
    <property type="match status" value="1"/>
</dbReference>
<evidence type="ECO:0000259" key="2">
    <source>
        <dbReference type="PROSITE" id="PS50405"/>
    </source>
</evidence>
<dbReference type="SUPFAM" id="SSF47616">
    <property type="entry name" value="GST C-terminal domain-like"/>
    <property type="match status" value="1"/>
</dbReference>
<dbReference type="OrthoDB" id="414243at2759"/>
<dbReference type="PROSITE" id="PS50405">
    <property type="entry name" value="GST_CTER"/>
    <property type="match status" value="1"/>
</dbReference>